<feature type="region of interest" description="Disordered" evidence="2">
    <location>
        <begin position="702"/>
        <end position="724"/>
    </location>
</feature>
<feature type="region of interest" description="Disordered" evidence="2">
    <location>
        <begin position="346"/>
        <end position="376"/>
    </location>
</feature>
<dbReference type="RefSeq" id="XP_009497980.1">
    <property type="nucleotide sequence ID" value="XM_009499705.1"/>
</dbReference>
<feature type="compositionally biased region" description="Low complexity" evidence="2">
    <location>
        <begin position="702"/>
        <end position="718"/>
    </location>
</feature>
<proteinExistence type="predicted"/>
<evidence type="ECO:0000313" key="4">
    <source>
        <dbReference type="Proteomes" id="UP000030693"/>
    </source>
</evidence>
<evidence type="ECO:0000256" key="1">
    <source>
        <dbReference type="SAM" id="Coils"/>
    </source>
</evidence>
<feature type="coiled-coil region" evidence="1">
    <location>
        <begin position="509"/>
        <end position="543"/>
    </location>
</feature>
<keyword evidence="1" id="KW-0175">Coiled coil</keyword>
<dbReference type="EMBL" id="KB932215">
    <property type="protein sequence ID" value="KCV67642.1"/>
    <property type="molecule type" value="Genomic_DNA"/>
</dbReference>
<dbReference type="AlphaFoldDB" id="A0A058Z297"/>
<reference evidence="3" key="1">
    <citation type="submission" date="2013-04" db="EMBL/GenBank/DDBJ databases">
        <title>The Genome Sequence of Fonticula alba ATCC 38817.</title>
        <authorList>
            <consortium name="The Broad Institute Genomics Platform"/>
            <person name="Russ C."/>
            <person name="Cuomo C."/>
            <person name="Burger G."/>
            <person name="Gray M.W."/>
            <person name="Holland P.W.H."/>
            <person name="King N."/>
            <person name="Lang F.B.F."/>
            <person name="Roger A.J."/>
            <person name="Ruiz-Trillo I."/>
            <person name="Brown M."/>
            <person name="Walker B."/>
            <person name="Young S."/>
            <person name="Zeng Q."/>
            <person name="Gargeya S."/>
            <person name="Fitzgerald M."/>
            <person name="Haas B."/>
            <person name="Abouelleil A."/>
            <person name="Allen A.W."/>
            <person name="Alvarado L."/>
            <person name="Arachchi H.M."/>
            <person name="Berlin A.M."/>
            <person name="Chapman S.B."/>
            <person name="Gainer-Dewar J."/>
            <person name="Goldberg J."/>
            <person name="Griggs A."/>
            <person name="Gujja S."/>
            <person name="Hansen M."/>
            <person name="Howarth C."/>
            <person name="Imamovic A."/>
            <person name="Ireland A."/>
            <person name="Larimer J."/>
            <person name="McCowan C."/>
            <person name="Murphy C."/>
            <person name="Pearson M."/>
            <person name="Poon T.W."/>
            <person name="Priest M."/>
            <person name="Roberts A."/>
            <person name="Saif S."/>
            <person name="Shea T."/>
            <person name="Sisk P."/>
            <person name="Sykes S."/>
            <person name="Wortman J."/>
            <person name="Nusbaum C."/>
            <person name="Birren B."/>
        </authorList>
    </citation>
    <scope>NUCLEOTIDE SEQUENCE [LARGE SCALE GENOMIC DNA]</scope>
    <source>
        <strain evidence="3">ATCC 38817</strain>
    </source>
</reference>
<keyword evidence="4" id="KW-1185">Reference proteome</keyword>
<feature type="region of interest" description="Disordered" evidence="2">
    <location>
        <begin position="861"/>
        <end position="940"/>
    </location>
</feature>
<accession>A0A058Z297</accession>
<feature type="region of interest" description="Disordered" evidence="2">
    <location>
        <begin position="450"/>
        <end position="472"/>
    </location>
</feature>
<protein>
    <submittedName>
        <fullName evidence="3">Uncharacterized protein</fullName>
    </submittedName>
</protein>
<dbReference type="Proteomes" id="UP000030693">
    <property type="component" value="Unassembled WGS sequence"/>
</dbReference>
<dbReference type="GeneID" id="20530654"/>
<feature type="region of interest" description="Disordered" evidence="2">
    <location>
        <begin position="225"/>
        <end position="244"/>
    </location>
</feature>
<evidence type="ECO:0000313" key="3">
    <source>
        <dbReference type="EMBL" id="KCV67642.1"/>
    </source>
</evidence>
<name>A0A058Z297_FONAL</name>
<evidence type="ECO:0000256" key="2">
    <source>
        <dbReference type="SAM" id="MobiDB-lite"/>
    </source>
</evidence>
<sequence>MPPPTALLAMPDAGGSLAGLSGTPFGPQSTRPLFDPFSLFQTQMQGVRVHLDDPAFGPEGVAALHTADEPFIYAALVFHAAGAAGAPESPGLLPDGPAHFAHSLDLLAPPSLCASRAPLHAAYCPFDRVHPDLLGTFSEPVLGFLHERLLGATPSGRPCVVAGSASVDVDSNSIYWPIERRALLSNTHGVQHMSFFLGVSPSTDEPLQVYHFPVDFATLSLHQGPWPAEGSDAPGTSAPPHSEVPLPGGLAADLAPPLASEALAEAGPFPFQMVPAEPASLPATVRVCSLHPRSLLLVSQFRLYGAQPSGDPALAPELRLLAMSTGASGLDEPEMLINLAGDTFVTEAPQSSPDASPAPSPEPPSDQDYPTASRSLGLHTSLSSDSFVEVAQDAGPGPSLALFQRHFDSDDHVHDTSLSWRLIGLCRLVRHFNARMDALERKRRSLDPLLGIPASGPPLSPSSRGDARPANECIEGPSRFLAESVESVVLPDPGAAACMDALLTAALRRQRAAERLQRLTRHRDTLRAKVAAKRQQIQQLRDLQEADAATSALLAARNIHAESGILSVRSLAVEQFRLLSARRASLLEELLRIFPVAVHADPGDLVSRSPSIRLFNRLASGTFSSSRASAVLKHDSVGPFTLSPLFDHQASTSKEDPNPHPALWLALHLASLVLAYSAIPEAHLANGPLFMDLARVLRPSFGSGPTTPSSSRPGSFSGQLPAQPAPTLSRYSYASSSSFSLSHSPPLSRTPSLRAATPGAAGAGGTATATPGGLSPMAHVSGLNTPYYLFLQRLLSAVHLASNQALTLIPSKPLAGLLSWIRHQMDLCALDEDTPDGAPRQFYSYRPMSLANVEFYSRRAPPSMARDGGQSPERTLDASIGAPAGEAGRSGAAELGGSEEIPAPGTPTSDKEDSPTQAEAASPAPVVPPAGRCPDALLAQ</sequence>
<feature type="region of interest" description="Disordered" evidence="2">
    <location>
        <begin position="741"/>
        <end position="768"/>
    </location>
</feature>
<organism evidence="3">
    <name type="scientific">Fonticula alba</name>
    <name type="common">Slime mold</name>
    <dbReference type="NCBI Taxonomy" id="691883"/>
    <lineage>
        <taxon>Eukaryota</taxon>
        <taxon>Rotosphaerida</taxon>
        <taxon>Fonticulaceae</taxon>
        <taxon>Fonticula</taxon>
    </lineage>
</organism>
<gene>
    <name evidence="3" type="ORF">H696_05929</name>
</gene>